<evidence type="ECO:0000313" key="2">
    <source>
        <dbReference type="Proteomes" id="UP001497516"/>
    </source>
</evidence>
<dbReference type="Proteomes" id="UP001497516">
    <property type="component" value="Chromosome 3"/>
</dbReference>
<organism evidence="1 2">
    <name type="scientific">Linum trigynum</name>
    <dbReference type="NCBI Taxonomy" id="586398"/>
    <lineage>
        <taxon>Eukaryota</taxon>
        <taxon>Viridiplantae</taxon>
        <taxon>Streptophyta</taxon>
        <taxon>Embryophyta</taxon>
        <taxon>Tracheophyta</taxon>
        <taxon>Spermatophyta</taxon>
        <taxon>Magnoliopsida</taxon>
        <taxon>eudicotyledons</taxon>
        <taxon>Gunneridae</taxon>
        <taxon>Pentapetalae</taxon>
        <taxon>rosids</taxon>
        <taxon>fabids</taxon>
        <taxon>Malpighiales</taxon>
        <taxon>Linaceae</taxon>
        <taxon>Linum</taxon>
    </lineage>
</organism>
<dbReference type="EMBL" id="OZ034816">
    <property type="protein sequence ID" value="CAL1378309.1"/>
    <property type="molecule type" value="Genomic_DNA"/>
</dbReference>
<protein>
    <submittedName>
        <fullName evidence="1">Uncharacterized protein</fullName>
    </submittedName>
</protein>
<proteinExistence type="predicted"/>
<keyword evidence="2" id="KW-1185">Reference proteome</keyword>
<gene>
    <name evidence="1" type="ORF">LTRI10_LOCUS19902</name>
</gene>
<evidence type="ECO:0000313" key="1">
    <source>
        <dbReference type="EMBL" id="CAL1378309.1"/>
    </source>
</evidence>
<accession>A0AAV2DXP6</accession>
<dbReference type="AlphaFoldDB" id="A0AAV2DXP6"/>
<reference evidence="1 2" key="1">
    <citation type="submission" date="2024-04" db="EMBL/GenBank/DDBJ databases">
        <authorList>
            <person name="Fracassetti M."/>
        </authorList>
    </citation>
    <scope>NUCLEOTIDE SEQUENCE [LARGE SCALE GENOMIC DNA]</scope>
</reference>
<sequence length="225" mass="24938">MGELLHGEESKSRIRHGLHTAKDGFLLLDVDWHFSKLKLASNGVEDQSRALGNSCSSLSLSRNRSLSPKPESPRIVAEILLKRRKSRLTRLGWHGRAAHPVARVSQNAAYHLVEFQALCTARMARPCELPFLPVFAFAECGTANPATCTAVWVFCSARVYSRRIPHGQAIPSHGRVNIRAARVISFVTCLAPDLRPIDPELAPKPSFTCQDLKYHKQAQPSVKSV</sequence>
<name>A0AAV2DXP6_9ROSI</name>